<dbReference type="PANTHER" id="PTHR10855">
    <property type="entry name" value="26S PROTEASOME NON-ATPASE REGULATORY SUBUNIT 12/COP9 SIGNALOSOME COMPLEX SUBUNIT 4"/>
    <property type="match status" value="1"/>
</dbReference>
<dbReference type="Gene3D" id="1.10.10.10">
    <property type="entry name" value="Winged helix-like DNA-binding domain superfamily/Winged helix DNA-binding domain"/>
    <property type="match status" value="1"/>
</dbReference>
<name>A0A427Y5J8_9TREE</name>
<feature type="domain" description="PCI" evidence="8">
    <location>
        <begin position="242"/>
        <end position="419"/>
    </location>
</feature>
<evidence type="ECO:0000313" key="9">
    <source>
        <dbReference type="EMBL" id="RSH86350.1"/>
    </source>
</evidence>
<dbReference type="InterPro" id="IPR054559">
    <property type="entry name" value="PSMD12-CSN4-like_N"/>
</dbReference>
<dbReference type="AlphaFoldDB" id="A0A427Y5J8"/>
<reference evidence="9 10" key="1">
    <citation type="submission" date="2018-11" db="EMBL/GenBank/DDBJ databases">
        <title>Genome sequence of Apiotrichum porosum DSM 27194.</title>
        <authorList>
            <person name="Aliyu H."/>
            <person name="Gorte O."/>
            <person name="Ochsenreither K."/>
        </authorList>
    </citation>
    <scope>NUCLEOTIDE SEQUENCE [LARGE SCALE GENOMIC DNA]</scope>
    <source>
        <strain evidence="9 10">DSM 27194</strain>
    </source>
</reference>
<keyword evidence="7" id="KW-0539">Nucleus</keyword>
<dbReference type="PROSITE" id="PS50250">
    <property type="entry name" value="PCI"/>
    <property type="match status" value="1"/>
</dbReference>
<dbReference type="PANTHER" id="PTHR10855:SF2">
    <property type="entry name" value="COP9 SIGNALOSOME COMPLEX SUBUNIT 4"/>
    <property type="match status" value="1"/>
</dbReference>
<dbReference type="GeneID" id="39589140"/>
<gene>
    <name evidence="9" type="ORF">EHS24_004597</name>
</gene>
<comment type="similarity">
    <text evidence="3">Belongs to the CSN4 family.</text>
</comment>
<comment type="subcellular location">
    <subcellularLocation>
        <location evidence="2">Cytoplasm</location>
    </subcellularLocation>
    <subcellularLocation>
        <location evidence="1">Nucleus</location>
    </subcellularLocation>
</comment>
<evidence type="ECO:0000256" key="1">
    <source>
        <dbReference type="ARBA" id="ARBA00004123"/>
    </source>
</evidence>
<dbReference type="OrthoDB" id="295656at2759"/>
<dbReference type="EMBL" id="RSCE01000002">
    <property type="protein sequence ID" value="RSH86350.1"/>
    <property type="molecule type" value="Genomic_DNA"/>
</dbReference>
<keyword evidence="10" id="KW-1185">Reference proteome</keyword>
<keyword evidence="5" id="KW-0963">Cytoplasm</keyword>
<evidence type="ECO:0000256" key="7">
    <source>
        <dbReference type="ARBA" id="ARBA00023242"/>
    </source>
</evidence>
<evidence type="ECO:0000256" key="5">
    <source>
        <dbReference type="ARBA" id="ARBA00022490"/>
    </source>
</evidence>
<evidence type="ECO:0000256" key="2">
    <source>
        <dbReference type="ARBA" id="ARBA00004496"/>
    </source>
</evidence>
<accession>A0A427Y5J8</accession>
<dbReference type="FunFam" id="1.10.10.10:FF:000658">
    <property type="entry name" value="COP9 signalosome complex subunit 4, putative"/>
    <property type="match status" value="1"/>
</dbReference>
<dbReference type="GO" id="GO:0008180">
    <property type="term" value="C:COP9 signalosome"/>
    <property type="evidence" value="ECO:0007669"/>
    <property type="project" value="UniProtKB-KW"/>
</dbReference>
<evidence type="ECO:0000256" key="6">
    <source>
        <dbReference type="ARBA" id="ARBA00022790"/>
    </source>
</evidence>
<keyword evidence="6" id="KW-0736">Signalosome</keyword>
<evidence type="ECO:0000256" key="4">
    <source>
        <dbReference type="ARBA" id="ARBA00014881"/>
    </source>
</evidence>
<dbReference type="SUPFAM" id="SSF46785">
    <property type="entry name" value="Winged helix' DNA-binding domain"/>
    <property type="match status" value="1"/>
</dbReference>
<evidence type="ECO:0000256" key="3">
    <source>
        <dbReference type="ARBA" id="ARBA00010417"/>
    </source>
</evidence>
<protein>
    <recommendedName>
        <fullName evidence="4">COP9 signalosome complex subunit 4</fullName>
    </recommendedName>
</protein>
<evidence type="ECO:0000259" key="8">
    <source>
        <dbReference type="PROSITE" id="PS50250"/>
    </source>
</evidence>
<dbReference type="RefSeq" id="XP_028479135.1">
    <property type="nucleotide sequence ID" value="XM_028620163.1"/>
</dbReference>
<sequence>MDVDTDLGGRLQAASAIANQRDRIDAYLSLLSSLLTTANASDLAAFGRHFTTSTSMAMVVGRRVLGAYVSALSSGLDVPTLPDEAGDNAKWSELGKTAFTSEAGEDVRRAAIEGVLDSDPSGWCEEQTTALRHAYACILTRDEDWLGAARALMNIPLDGGSRLVPDDEKLAVYMKIVRLLLEYGCPTLAVTRSIPFLLHVLLANTPQCGESGRAQTYFSRASLLIHTSKDKEMNLSYRLSQARLFDFGARFAEAAQKYHEVSFNNSIDEDDRLQMLSAAVKTSILAPSGPQRSRILGSLNRDERVQANLPPYLSSMLRKMLLERIVRPDEVHEFERSLEPHQRATVEGGGTVLERAVREHNVGACANIYDNVGFDALGELLGLDAAVAEAMARKMIEQGRLRAWIDQPSSLLYFESREHNEDGEAVAGGLGIERVDNPIEPVTWTERWDDRIRATSLKVESLAEILQQRGLVSV</sequence>
<comment type="caution">
    <text evidence="9">The sequence shown here is derived from an EMBL/GenBank/DDBJ whole genome shotgun (WGS) entry which is preliminary data.</text>
</comment>
<dbReference type="InterPro" id="IPR000717">
    <property type="entry name" value="PCI_dom"/>
</dbReference>
<organism evidence="9 10">
    <name type="scientific">Apiotrichum porosum</name>
    <dbReference type="NCBI Taxonomy" id="105984"/>
    <lineage>
        <taxon>Eukaryota</taxon>
        <taxon>Fungi</taxon>
        <taxon>Dikarya</taxon>
        <taxon>Basidiomycota</taxon>
        <taxon>Agaricomycotina</taxon>
        <taxon>Tremellomycetes</taxon>
        <taxon>Trichosporonales</taxon>
        <taxon>Trichosporonaceae</taxon>
        <taxon>Apiotrichum</taxon>
    </lineage>
</organism>
<dbReference type="Pfam" id="PF01399">
    <property type="entry name" value="PCI"/>
    <property type="match status" value="1"/>
</dbReference>
<evidence type="ECO:0000313" key="10">
    <source>
        <dbReference type="Proteomes" id="UP000279236"/>
    </source>
</evidence>
<dbReference type="InterPro" id="IPR036388">
    <property type="entry name" value="WH-like_DNA-bd_sf"/>
</dbReference>
<dbReference type="STRING" id="105984.A0A427Y5J8"/>
<dbReference type="Pfam" id="PF22241">
    <property type="entry name" value="PSMD12-CSN4_N"/>
    <property type="match status" value="1"/>
</dbReference>
<dbReference type="Proteomes" id="UP000279236">
    <property type="component" value="Unassembled WGS sequence"/>
</dbReference>
<dbReference type="GO" id="GO:0005829">
    <property type="term" value="C:cytosol"/>
    <property type="evidence" value="ECO:0007669"/>
    <property type="project" value="TreeGrafter"/>
</dbReference>
<proteinExistence type="inferred from homology"/>
<dbReference type="InterPro" id="IPR040134">
    <property type="entry name" value="PSMD12/CSN4"/>
</dbReference>
<dbReference type="InterPro" id="IPR036390">
    <property type="entry name" value="WH_DNA-bd_sf"/>
</dbReference>